<dbReference type="EMBL" id="VSRR010013429">
    <property type="protein sequence ID" value="MPC55785.1"/>
    <property type="molecule type" value="Genomic_DNA"/>
</dbReference>
<organism evidence="2 3">
    <name type="scientific">Portunus trituberculatus</name>
    <name type="common">Swimming crab</name>
    <name type="synonym">Neptunus trituberculatus</name>
    <dbReference type="NCBI Taxonomy" id="210409"/>
    <lineage>
        <taxon>Eukaryota</taxon>
        <taxon>Metazoa</taxon>
        <taxon>Ecdysozoa</taxon>
        <taxon>Arthropoda</taxon>
        <taxon>Crustacea</taxon>
        <taxon>Multicrustacea</taxon>
        <taxon>Malacostraca</taxon>
        <taxon>Eumalacostraca</taxon>
        <taxon>Eucarida</taxon>
        <taxon>Decapoda</taxon>
        <taxon>Pleocyemata</taxon>
        <taxon>Brachyura</taxon>
        <taxon>Eubrachyura</taxon>
        <taxon>Portunoidea</taxon>
        <taxon>Portunidae</taxon>
        <taxon>Portuninae</taxon>
        <taxon>Portunus</taxon>
    </lineage>
</organism>
<dbReference type="PROSITE" id="PS50835">
    <property type="entry name" value="IG_LIKE"/>
    <property type="match status" value="2"/>
</dbReference>
<dbReference type="InterPro" id="IPR007110">
    <property type="entry name" value="Ig-like_dom"/>
</dbReference>
<sequence>MVTCLDKPIVELQLGQHLNSSQLMEGNDVFFECQVKANPSVLRLSFYHNGAEVVQDLAAGVVVSDSILVMRQLRREQSGHYTCAATNQEGHNTSNAVHLLVQHAPVCAGAELQRTLGVARGTPVTVTCRVEAEPARHLSWSWVRTLDDGQEQPIPAADVESSGLSSSVEVMLMSTEDYGNLLCKASNIIGRQQEPCVVSLIPAGPPDPPVNCSASPSEPQDAATFTLSLAVVCFEGFDGGLPQQFLLEAWQNGHAMANMTRDFPEWEVNRLEGGLDTSLFIVAFNARGSSDKLLLEVPMARAQQQAAAPGEYTRTAVSDSWSDSSCDCKAETMVEVSELNQQCWPRQNGKVQANSRADYFTVPTRTSPRQSPLDSHVLLPQNGNLCSTPCHVTCPPPDTHVVIGHGNGCGGKILEHQRKRNLIPFKNIEKKVVLQHELQTRPTNRNNGRGKYELLHTARKPPRTFSQTSLPSCPPTRGSYMSLCSSSSQPVPHIVISEDPSEWRCPRAPLAVDEVQDAYVLS</sequence>
<dbReference type="CDD" id="cd00096">
    <property type="entry name" value="Ig"/>
    <property type="match status" value="1"/>
</dbReference>
<keyword evidence="3" id="KW-1185">Reference proteome</keyword>
<dbReference type="InterPro" id="IPR003598">
    <property type="entry name" value="Ig_sub2"/>
</dbReference>
<accession>A0A5B7GEL0</accession>
<reference evidence="2 3" key="1">
    <citation type="submission" date="2019-05" db="EMBL/GenBank/DDBJ databases">
        <title>Another draft genome of Portunus trituberculatus and its Hox gene families provides insights of decapod evolution.</title>
        <authorList>
            <person name="Jeong J.-H."/>
            <person name="Song I."/>
            <person name="Kim S."/>
            <person name="Choi T."/>
            <person name="Kim D."/>
            <person name="Ryu S."/>
            <person name="Kim W."/>
        </authorList>
    </citation>
    <scope>NUCLEOTIDE SEQUENCE [LARGE SCALE GENOMIC DNA]</scope>
    <source>
        <tissue evidence="2">Muscle</tissue>
    </source>
</reference>
<dbReference type="SMART" id="SM00409">
    <property type="entry name" value="IG"/>
    <property type="match status" value="2"/>
</dbReference>
<dbReference type="Pfam" id="PF13927">
    <property type="entry name" value="Ig_3"/>
    <property type="match status" value="1"/>
</dbReference>
<proteinExistence type="predicted"/>
<dbReference type="Proteomes" id="UP000324222">
    <property type="component" value="Unassembled WGS sequence"/>
</dbReference>
<comment type="caution">
    <text evidence="2">The sequence shown here is derived from an EMBL/GenBank/DDBJ whole genome shotgun (WGS) entry which is preliminary data.</text>
</comment>
<gene>
    <name evidence="2" type="primary">ncam1-b</name>
    <name evidence="2" type="ORF">E2C01_049729</name>
</gene>
<dbReference type="SMART" id="SM00408">
    <property type="entry name" value="IGc2"/>
    <property type="match status" value="2"/>
</dbReference>
<evidence type="ECO:0000313" key="2">
    <source>
        <dbReference type="EMBL" id="MPC55785.1"/>
    </source>
</evidence>
<dbReference type="OrthoDB" id="6366891at2759"/>
<dbReference type="Gene3D" id="2.60.40.10">
    <property type="entry name" value="Immunoglobulins"/>
    <property type="match status" value="2"/>
</dbReference>
<dbReference type="AlphaFoldDB" id="A0A5B7GEL0"/>
<feature type="domain" description="Ig-like" evidence="1">
    <location>
        <begin position="105"/>
        <end position="199"/>
    </location>
</feature>
<dbReference type="PANTHER" id="PTHR23278">
    <property type="entry name" value="SIDESTEP PROTEIN"/>
    <property type="match status" value="1"/>
</dbReference>
<name>A0A5B7GEL0_PORTR</name>
<dbReference type="SUPFAM" id="SSF48726">
    <property type="entry name" value="Immunoglobulin"/>
    <property type="match status" value="2"/>
</dbReference>
<evidence type="ECO:0000259" key="1">
    <source>
        <dbReference type="PROSITE" id="PS50835"/>
    </source>
</evidence>
<dbReference type="InterPro" id="IPR013783">
    <property type="entry name" value="Ig-like_fold"/>
</dbReference>
<evidence type="ECO:0000313" key="3">
    <source>
        <dbReference type="Proteomes" id="UP000324222"/>
    </source>
</evidence>
<protein>
    <submittedName>
        <fullName evidence="2">Neural cell adhesion molecule 1-B</fullName>
    </submittedName>
</protein>
<dbReference type="InterPro" id="IPR003599">
    <property type="entry name" value="Ig_sub"/>
</dbReference>
<dbReference type="InterPro" id="IPR036179">
    <property type="entry name" value="Ig-like_dom_sf"/>
</dbReference>
<dbReference type="PANTHER" id="PTHR23278:SF19">
    <property type="entry name" value="OBSCURIN"/>
    <property type="match status" value="1"/>
</dbReference>
<feature type="domain" description="Ig-like" evidence="1">
    <location>
        <begin position="8"/>
        <end position="98"/>
    </location>
</feature>